<dbReference type="PANTHER" id="PTHR43806:SF11">
    <property type="entry name" value="CEREVISIN-RELATED"/>
    <property type="match status" value="1"/>
</dbReference>
<dbReference type="InterPro" id="IPR036852">
    <property type="entry name" value="Peptidase_S8/S53_dom_sf"/>
</dbReference>
<feature type="active site" description="Charge relay system" evidence="5">
    <location>
        <position position="212"/>
    </location>
</feature>
<dbReference type="InterPro" id="IPR023827">
    <property type="entry name" value="Peptidase_S8_Asp-AS"/>
</dbReference>
<dbReference type="InterPro" id="IPR034193">
    <property type="entry name" value="PCSK9_ProteinaseK-like"/>
</dbReference>
<feature type="signal peptide" evidence="8">
    <location>
        <begin position="1"/>
        <end position="28"/>
    </location>
</feature>
<dbReference type="InterPro" id="IPR015500">
    <property type="entry name" value="Peptidase_S8_subtilisin-rel"/>
</dbReference>
<feature type="active site" description="Charge relay system" evidence="5">
    <location>
        <position position="372"/>
    </location>
</feature>
<proteinExistence type="inferred from homology"/>
<gene>
    <name evidence="10" type="ORF">LZC94_14890</name>
</gene>
<dbReference type="PRINTS" id="PR00723">
    <property type="entry name" value="SUBTILISIN"/>
</dbReference>
<keyword evidence="4 5" id="KW-0720">Serine protease</keyword>
<evidence type="ECO:0000256" key="7">
    <source>
        <dbReference type="SAM" id="MobiDB-lite"/>
    </source>
</evidence>
<evidence type="ECO:0000256" key="3">
    <source>
        <dbReference type="ARBA" id="ARBA00022801"/>
    </source>
</evidence>
<dbReference type="EMBL" id="CP089984">
    <property type="protein sequence ID" value="WXB18514.1"/>
    <property type="molecule type" value="Genomic_DNA"/>
</dbReference>
<keyword evidence="8" id="KW-0732">Signal</keyword>
<dbReference type="PROSITE" id="PS00136">
    <property type="entry name" value="SUBTILASE_ASP"/>
    <property type="match status" value="1"/>
</dbReference>
<dbReference type="InterPro" id="IPR050131">
    <property type="entry name" value="Peptidase_S8_subtilisin-like"/>
</dbReference>
<dbReference type="Proteomes" id="UP001370348">
    <property type="component" value="Chromosome"/>
</dbReference>
<sequence length="442" mass="46219">MQRSKLRFIARWTVPAAMFLGAAGCSGAASDEPREDEPQPGSDRQSVVPTIGSGSGSDIILGTLDQAVPERYIVALRDDVDALQPAVDGLVAQYGGQARFTFTHAIKGFSVSMPEAAARALAANPQVRYVSRVQISQLSATQQNPPWGLDRIDQRDLPVSNSYTYPDSAGEGVTAYLLDTGVKRSHPDFENRVSAGYDFVDNDADPNDCHGHGTHTAGTVLSKTYGVAKKAKGVALRVLGCDGRGTSEQSLKAFDWVVRNRKLPAVLNYSIVFASGDRAIDEGAKKVSAAGVVFFTAAGNDNRDACSSYSPARVSELVTVGATNKKDGRALPSDWNGVNGSNYGRCLDLFGPGTGVVSTGLSGTTATMNGTSMATPHVAGVAALYLAGHPSATPQQVRDALVTGAVAKVTGAGLDTTNLLVNTGFTSSEQSTDELSREGGMP</sequence>
<name>A0ABZ2M7M9_9BACT</name>
<keyword evidence="2 5" id="KW-0645">Protease</keyword>
<dbReference type="RefSeq" id="WP_394828145.1">
    <property type="nucleotide sequence ID" value="NZ_CP089984.1"/>
</dbReference>
<feature type="active site" description="Charge relay system" evidence="5">
    <location>
        <position position="179"/>
    </location>
</feature>
<dbReference type="PROSITE" id="PS51257">
    <property type="entry name" value="PROKAR_LIPOPROTEIN"/>
    <property type="match status" value="1"/>
</dbReference>
<feature type="chain" id="PRO_5045191850" evidence="8">
    <location>
        <begin position="29"/>
        <end position="442"/>
    </location>
</feature>
<dbReference type="PROSITE" id="PS51892">
    <property type="entry name" value="SUBTILASE"/>
    <property type="match status" value="1"/>
</dbReference>
<dbReference type="CDD" id="cd04077">
    <property type="entry name" value="Peptidases_S8_PCSK9_ProteinaseK_like"/>
    <property type="match status" value="1"/>
</dbReference>
<dbReference type="PANTHER" id="PTHR43806">
    <property type="entry name" value="PEPTIDASE S8"/>
    <property type="match status" value="1"/>
</dbReference>
<accession>A0ABZ2M7M9</accession>
<evidence type="ECO:0000313" key="11">
    <source>
        <dbReference type="Proteomes" id="UP001370348"/>
    </source>
</evidence>
<evidence type="ECO:0000259" key="9">
    <source>
        <dbReference type="Pfam" id="PF00082"/>
    </source>
</evidence>
<evidence type="ECO:0000256" key="5">
    <source>
        <dbReference type="PROSITE-ProRule" id="PRU01240"/>
    </source>
</evidence>
<dbReference type="InterPro" id="IPR023828">
    <property type="entry name" value="Peptidase_S8_Ser-AS"/>
</dbReference>
<dbReference type="SUPFAM" id="SSF54897">
    <property type="entry name" value="Protease propeptides/inhibitors"/>
    <property type="match status" value="1"/>
</dbReference>
<keyword evidence="3 5" id="KW-0378">Hydrolase</keyword>
<feature type="region of interest" description="Disordered" evidence="7">
    <location>
        <begin position="25"/>
        <end position="54"/>
    </location>
</feature>
<evidence type="ECO:0000256" key="6">
    <source>
        <dbReference type="RuleBase" id="RU003355"/>
    </source>
</evidence>
<reference evidence="10 11" key="1">
    <citation type="submission" date="2021-12" db="EMBL/GenBank/DDBJ databases">
        <title>Discovery of the Pendulisporaceae a myxobacterial family with distinct sporulation behavior and unique specialized metabolism.</title>
        <authorList>
            <person name="Garcia R."/>
            <person name="Popoff A."/>
            <person name="Bader C.D."/>
            <person name="Loehr J."/>
            <person name="Walesch S."/>
            <person name="Walt C."/>
            <person name="Boldt J."/>
            <person name="Bunk B."/>
            <person name="Haeckl F.J.F.P.J."/>
            <person name="Gunesch A.P."/>
            <person name="Birkelbach J."/>
            <person name="Nuebel U."/>
            <person name="Pietschmann T."/>
            <person name="Bach T."/>
            <person name="Mueller R."/>
        </authorList>
    </citation>
    <scope>NUCLEOTIDE SEQUENCE [LARGE SCALE GENOMIC DNA]</scope>
    <source>
        <strain evidence="10 11">MSr11954</strain>
    </source>
</reference>
<evidence type="ECO:0000313" key="10">
    <source>
        <dbReference type="EMBL" id="WXB18514.1"/>
    </source>
</evidence>
<evidence type="ECO:0000256" key="8">
    <source>
        <dbReference type="SAM" id="SignalP"/>
    </source>
</evidence>
<dbReference type="Gene3D" id="3.30.70.80">
    <property type="entry name" value="Peptidase S8 propeptide/proteinase inhibitor I9"/>
    <property type="match status" value="1"/>
</dbReference>
<feature type="domain" description="Peptidase S8/S53" evidence="9">
    <location>
        <begin position="170"/>
        <end position="408"/>
    </location>
</feature>
<protein>
    <submittedName>
        <fullName evidence="10">S8 family peptidase</fullName>
    </submittedName>
</protein>
<dbReference type="Pfam" id="PF00082">
    <property type="entry name" value="Peptidase_S8"/>
    <property type="match status" value="1"/>
</dbReference>
<keyword evidence="11" id="KW-1185">Reference proteome</keyword>
<dbReference type="InterPro" id="IPR000209">
    <property type="entry name" value="Peptidase_S8/S53_dom"/>
</dbReference>
<evidence type="ECO:0000256" key="1">
    <source>
        <dbReference type="ARBA" id="ARBA00011073"/>
    </source>
</evidence>
<dbReference type="Gene3D" id="3.40.50.200">
    <property type="entry name" value="Peptidase S8/S53 domain"/>
    <property type="match status" value="1"/>
</dbReference>
<organism evidence="10 11">
    <name type="scientific">Pendulispora albinea</name>
    <dbReference type="NCBI Taxonomy" id="2741071"/>
    <lineage>
        <taxon>Bacteria</taxon>
        <taxon>Pseudomonadati</taxon>
        <taxon>Myxococcota</taxon>
        <taxon>Myxococcia</taxon>
        <taxon>Myxococcales</taxon>
        <taxon>Sorangiineae</taxon>
        <taxon>Pendulisporaceae</taxon>
        <taxon>Pendulispora</taxon>
    </lineage>
</organism>
<comment type="similarity">
    <text evidence="1 5 6">Belongs to the peptidase S8 family.</text>
</comment>
<dbReference type="InterPro" id="IPR037045">
    <property type="entry name" value="S8pro/Inhibitor_I9_sf"/>
</dbReference>
<evidence type="ECO:0000256" key="4">
    <source>
        <dbReference type="ARBA" id="ARBA00022825"/>
    </source>
</evidence>
<dbReference type="SUPFAM" id="SSF52743">
    <property type="entry name" value="Subtilisin-like"/>
    <property type="match status" value="1"/>
</dbReference>
<evidence type="ECO:0000256" key="2">
    <source>
        <dbReference type="ARBA" id="ARBA00022670"/>
    </source>
</evidence>
<dbReference type="PROSITE" id="PS00138">
    <property type="entry name" value="SUBTILASE_SER"/>
    <property type="match status" value="1"/>
</dbReference>